<name>A0AA88DJL3_FICCA</name>
<comment type="caution">
    <text evidence="1">The sequence shown here is derived from an EMBL/GenBank/DDBJ whole genome shotgun (WGS) entry which is preliminary data.</text>
</comment>
<evidence type="ECO:0000313" key="1">
    <source>
        <dbReference type="EMBL" id="GMN51264.1"/>
    </source>
</evidence>
<proteinExistence type="predicted"/>
<accession>A0AA88DJL3</accession>
<gene>
    <name evidence="1" type="ORF">TIFTF001_020421</name>
</gene>
<reference evidence="1" key="1">
    <citation type="submission" date="2023-07" db="EMBL/GenBank/DDBJ databases">
        <title>draft genome sequence of fig (Ficus carica).</title>
        <authorList>
            <person name="Takahashi T."/>
            <person name="Nishimura K."/>
        </authorList>
    </citation>
    <scope>NUCLEOTIDE SEQUENCE</scope>
</reference>
<dbReference type="AlphaFoldDB" id="A0AA88DJL3"/>
<dbReference type="EMBL" id="BTGU01000037">
    <property type="protein sequence ID" value="GMN51264.1"/>
    <property type="molecule type" value="Genomic_DNA"/>
</dbReference>
<sequence>MPRIPLSSRALASLSQSRLATRPHGELQSGAEFTAARPRIFTLAHSFVQQKAEENIVDPFTKTLVARSYERHVETMGMQDMKHLLA</sequence>
<protein>
    <submittedName>
        <fullName evidence="1">Uncharacterized protein</fullName>
    </submittedName>
</protein>
<dbReference type="Proteomes" id="UP001187192">
    <property type="component" value="Unassembled WGS sequence"/>
</dbReference>
<evidence type="ECO:0000313" key="2">
    <source>
        <dbReference type="Proteomes" id="UP001187192"/>
    </source>
</evidence>
<organism evidence="1 2">
    <name type="scientific">Ficus carica</name>
    <name type="common">Common fig</name>
    <dbReference type="NCBI Taxonomy" id="3494"/>
    <lineage>
        <taxon>Eukaryota</taxon>
        <taxon>Viridiplantae</taxon>
        <taxon>Streptophyta</taxon>
        <taxon>Embryophyta</taxon>
        <taxon>Tracheophyta</taxon>
        <taxon>Spermatophyta</taxon>
        <taxon>Magnoliopsida</taxon>
        <taxon>eudicotyledons</taxon>
        <taxon>Gunneridae</taxon>
        <taxon>Pentapetalae</taxon>
        <taxon>rosids</taxon>
        <taxon>fabids</taxon>
        <taxon>Rosales</taxon>
        <taxon>Moraceae</taxon>
        <taxon>Ficeae</taxon>
        <taxon>Ficus</taxon>
    </lineage>
</organism>
<keyword evidence="2" id="KW-1185">Reference proteome</keyword>